<proteinExistence type="predicted"/>
<comment type="caution">
    <text evidence="2">The sequence shown here is derived from an EMBL/GenBank/DDBJ whole genome shotgun (WGS) entry which is preliminary data.</text>
</comment>
<evidence type="ECO:0000313" key="2">
    <source>
        <dbReference type="EMBL" id="GHH84133.1"/>
    </source>
</evidence>
<reference evidence="2" key="2">
    <citation type="submission" date="2020-09" db="EMBL/GenBank/DDBJ databases">
        <authorList>
            <person name="Sun Q."/>
            <person name="Ohkuma M."/>
        </authorList>
    </citation>
    <scope>NUCLEOTIDE SEQUENCE</scope>
    <source>
        <strain evidence="2">JCM 4646</strain>
    </source>
</reference>
<sequence length="67" mass="6956">MSMPLLRKVTLLGVMGAPGESRTAGEPQGGGPRGQAATEVTAGRYGRPPRGEHSHRDRSKGDAACVK</sequence>
<dbReference type="EMBL" id="BNBO01000071">
    <property type="protein sequence ID" value="GHH84133.1"/>
    <property type="molecule type" value="Genomic_DNA"/>
</dbReference>
<feature type="compositionally biased region" description="Basic and acidic residues" evidence="1">
    <location>
        <begin position="49"/>
        <end position="61"/>
    </location>
</feature>
<evidence type="ECO:0000313" key="3">
    <source>
        <dbReference type="Proteomes" id="UP000617734"/>
    </source>
</evidence>
<gene>
    <name evidence="2" type="ORF">GCM10018781_72810</name>
</gene>
<keyword evidence="3" id="KW-1185">Reference proteome</keyword>
<protein>
    <submittedName>
        <fullName evidence="2">Uncharacterized protein</fullName>
    </submittedName>
</protein>
<name>A0A919L4U9_9ACTN</name>
<organism evidence="2 3">
    <name type="scientific">Kitasatospora indigofera</name>
    <dbReference type="NCBI Taxonomy" id="67307"/>
    <lineage>
        <taxon>Bacteria</taxon>
        <taxon>Bacillati</taxon>
        <taxon>Actinomycetota</taxon>
        <taxon>Actinomycetes</taxon>
        <taxon>Kitasatosporales</taxon>
        <taxon>Streptomycetaceae</taxon>
        <taxon>Kitasatospora</taxon>
    </lineage>
</organism>
<evidence type="ECO:0000256" key="1">
    <source>
        <dbReference type="SAM" id="MobiDB-lite"/>
    </source>
</evidence>
<reference evidence="2" key="1">
    <citation type="journal article" date="2014" name="Int. J. Syst. Evol. Microbiol.">
        <title>Complete genome sequence of Corynebacterium casei LMG S-19264T (=DSM 44701T), isolated from a smear-ripened cheese.</title>
        <authorList>
            <consortium name="US DOE Joint Genome Institute (JGI-PGF)"/>
            <person name="Walter F."/>
            <person name="Albersmeier A."/>
            <person name="Kalinowski J."/>
            <person name="Ruckert C."/>
        </authorList>
    </citation>
    <scope>NUCLEOTIDE SEQUENCE</scope>
    <source>
        <strain evidence="2">JCM 4646</strain>
    </source>
</reference>
<feature type="region of interest" description="Disordered" evidence="1">
    <location>
        <begin position="14"/>
        <end position="67"/>
    </location>
</feature>
<dbReference type="Proteomes" id="UP000617734">
    <property type="component" value="Unassembled WGS sequence"/>
</dbReference>
<dbReference type="AlphaFoldDB" id="A0A919L4U9"/>
<accession>A0A919L4U9</accession>